<keyword evidence="3" id="KW-1185">Reference proteome</keyword>
<dbReference type="SUPFAM" id="SSF51120">
    <property type="entry name" value="beta-Roll"/>
    <property type="match status" value="1"/>
</dbReference>
<dbReference type="GO" id="GO:0005509">
    <property type="term" value="F:calcium ion binding"/>
    <property type="evidence" value="ECO:0007669"/>
    <property type="project" value="InterPro"/>
</dbReference>
<dbReference type="InterPro" id="IPR001343">
    <property type="entry name" value="Hemolysn_Ca-bd"/>
</dbReference>
<dbReference type="InterPro" id="IPR011049">
    <property type="entry name" value="Serralysin-like_metalloprot_C"/>
</dbReference>
<evidence type="ECO:0000256" key="1">
    <source>
        <dbReference type="SAM" id="MobiDB-lite"/>
    </source>
</evidence>
<feature type="compositionally biased region" description="Polar residues" evidence="1">
    <location>
        <begin position="82"/>
        <end position="100"/>
    </location>
</feature>
<protein>
    <recommendedName>
        <fullName evidence="4">Hemolysin type calcium-binding protein</fullName>
    </recommendedName>
</protein>
<reference evidence="2 3" key="1">
    <citation type="submission" date="2018-09" db="EMBL/GenBank/DDBJ databases">
        <title>Genomic Encyclopedia of Archaeal and Bacterial Type Strains, Phase II (KMG-II): from individual species to whole genera.</title>
        <authorList>
            <person name="Goeker M."/>
        </authorList>
    </citation>
    <scope>NUCLEOTIDE SEQUENCE [LARGE SCALE GENOMIC DNA]</scope>
    <source>
        <strain evidence="2 3">DSM 11458</strain>
    </source>
</reference>
<name>A0A420DHZ5_9RHOB</name>
<proteinExistence type="predicted"/>
<dbReference type="Pfam" id="PF00353">
    <property type="entry name" value="HemolysinCabind"/>
    <property type="match status" value="2"/>
</dbReference>
<accession>A0A420DHZ5</accession>
<comment type="caution">
    <text evidence="2">The sequence shown here is derived from an EMBL/GenBank/DDBJ whole genome shotgun (WGS) entry which is preliminary data.</text>
</comment>
<evidence type="ECO:0000313" key="2">
    <source>
        <dbReference type="EMBL" id="RKE93840.1"/>
    </source>
</evidence>
<dbReference type="STRING" id="1443111.Z949_1578"/>
<evidence type="ECO:0000313" key="3">
    <source>
        <dbReference type="Proteomes" id="UP000284407"/>
    </source>
</evidence>
<evidence type="ECO:0008006" key="4">
    <source>
        <dbReference type="Google" id="ProtNLM"/>
    </source>
</evidence>
<dbReference type="EMBL" id="RAQK01000002">
    <property type="protein sequence ID" value="RKE93840.1"/>
    <property type="molecule type" value="Genomic_DNA"/>
</dbReference>
<feature type="region of interest" description="Disordered" evidence="1">
    <location>
        <begin position="82"/>
        <end position="117"/>
    </location>
</feature>
<dbReference type="InterPro" id="IPR018511">
    <property type="entry name" value="Hemolysin-typ_Ca-bd_CS"/>
</dbReference>
<gene>
    <name evidence="2" type="ORF">C8N30_2941</name>
</gene>
<dbReference type="Proteomes" id="UP000284407">
    <property type="component" value="Unassembled WGS sequence"/>
</dbReference>
<organism evidence="2 3">
    <name type="scientific">Sulfitobacter guttiformis</name>
    <dbReference type="NCBI Taxonomy" id="74349"/>
    <lineage>
        <taxon>Bacteria</taxon>
        <taxon>Pseudomonadati</taxon>
        <taxon>Pseudomonadota</taxon>
        <taxon>Alphaproteobacteria</taxon>
        <taxon>Rhodobacterales</taxon>
        <taxon>Roseobacteraceae</taxon>
        <taxon>Sulfitobacter</taxon>
    </lineage>
</organism>
<dbReference type="PROSITE" id="PS00330">
    <property type="entry name" value="HEMOLYSIN_CALCIUM"/>
    <property type="match status" value="1"/>
</dbReference>
<dbReference type="AlphaFoldDB" id="A0A420DHZ5"/>
<sequence>MDDRCCATDVADLGGATIPSGSIHAACAFVIEGPAAVPLSFYSLYIGIALIGSAAGGPIQPGAKHLVVDSYNPTGALAPSYSSFDPQTCEQTPDNPVSGTKRQDSFEEGGGNDTIANERGNYTLRGGADNDSLAGGAGADVLEGGSCDDYMDGGDDQVIFGPRDGYWQ</sequence>
<dbReference type="Gene3D" id="2.150.10.10">
    <property type="entry name" value="Serralysin-like metalloprotease, C-terminal"/>
    <property type="match status" value="1"/>
</dbReference>